<dbReference type="GO" id="GO:0008972">
    <property type="term" value="F:phosphomethylpyrimidine kinase activity"/>
    <property type="evidence" value="ECO:0007669"/>
    <property type="project" value="TreeGrafter"/>
</dbReference>
<dbReference type="GO" id="GO:0000287">
    <property type="term" value="F:magnesium ion binding"/>
    <property type="evidence" value="ECO:0007669"/>
    <property type="project" value="UniProtKB-UniRule"/>
</dbReference>
<dbReference type="eggNOG" id="COG2145">
    <property type="taxonomic scope" value="Bacteria"/>
</dbReference>
<dbReference type="GO" id="GO:0009228">
    <property type="term" value="P:thiamine biosynthetic process"/>
    <property type="evidence" value="ECO:0007669"/>
    <property type="project" value="UniProtKB-KW"/>
</dbReference>
<keyword evidence="8 11" id="KW-0067">ATP-binding</keyword>
<dbReference type="NCBIfam" id="TIGR00694">
    <property type="entry name" value="thiM"/>
    <property type="match status" value="1"/>
</dbReference>
<dbReference type="PRINTS" id="PR01099">
    <property type="entry name" value="HYETHTZKNASE"/>
</dbReference>
<evidence type="ECO:0000256" key="6">
    <source>
        <dbReference type="ARBA" id="ARBA00022741"/>
    </source>
</evidence>
<feature type="binding site" evidence="11">
    <location>
        <position position="119"/>
    </location>
    <ligand>
        <name>ATP</name>
        <dbReference type="ChEBI" id="CHEBI:30616"/>
    </ligand>
</feature>
<evidence type="ECO:0000256" key="11">
    <source>
        <dbReference type="HAMAP-Rule" id="MF_00228"/>
    </source>
</evidence>
<feature type="binding site" evidence="11">
    <location>
        <position position="164"/>
    </location>
    <ligand>
        <name>ATP</name>
        <dbReference type="ChEBI" id="CHEBI:30616"/>
    </ligand>
</feature>
<keyword evidence="5 11" id="KW-0479">Metal-binding</keyword>
<dbReference type="InterPro" id="IPR000417">
    <property type="entry name" value="Hyethyz_kinase"/>
</dbReference>
<keyword evidence="10 11" id="KW-0784">Thiamine biosynthesis</keyword>
<keyword evidence="7 11" id="KW-0418">Kinase</keyword>
<accession>I8J3H2</accession>
<dbReference type="EMBL" id="AKKV01000021">
    <property type="protein sequence ID" value="EIT86326.1"/>
    <property type="molecule type" value="Genomic_DNA"/>
</dbReference>
<dbReference type="InterPro" id="IPR029056">
    <property type="entry name" value="Ribokinase-like"/>
</dbReference>
<evidence type="ECO:0000256" key="2">
    <source>
        <dbReference type="ARBA" id="ARBA00001946"/>
    </source>
</evidence>
<feature type="binding site" evidence="11">
    <location>
        <position position="43"/>
    </location>
    <ligand>
        <name>substrate</name>
    </ligand>
</feature>
<comment type="pathway">
    <text evidence="3 11">Cofactor biosynthesis; thiamine diphosphate biosynthesis; 4-methyl-5-(2-phosphoethyl)-thiazole from 5-(2-hydroxyethyl)-4-methylthiazole: step 1/1.</text>
</comment>
<evidence type="ECO:0000313" key="12">
    <source>
        <dbReference type="EMBL" id="EIT86326.1"/>
    </source>
</evidence>
<evidence type="ECO:0000256" key="7">
    <source>
        <dbReference type="ARBA" id="ARBA00022777"/>
    </source>
</evidence>
<dbReference type="EC" id="2.7.1.50" evidence="11"/>
<proteinExistence type="inferred from homology"/>
<dbReference type="PANTHER" id="PTHR20858">
    <property type="entry name" value="PHOSPHOMETHYLPYRIMIDINE KINASE"/>
    <property type="match status" value="1"/>
</dbReference>
<dbReference type="GO" id="GO:0008902">
    <property type="term" value="F:hydroxymethylpyrimidine kinase activity"/>
    <property type="evidence" value="ECO:0007669"/>
    <property type="project" value="TreeGrafter"/>
</dbReference>
<dbReference type="UniPathway" id="UPA00060">
    <property type="reaction ID" value="UER00139"/>
</dbReference>
<dbReference type="PIRSF" id="PIRSF000513">
    <property type="entry name" value="Thz_kinase"/>
    <property type="match status" value="1"/>
</dbReference>
<dbReference type="GO" id="GO:0004417">
    <property type="term" value="F:hydroxyethylthiazole kinase activity"/>
    <property type="evidence" value="ECO:0007669"/>
    <property type="project" value="UniProtKB-UniRule"/>
</dbReference>
<comment type="caution">
    <text evidence="12">The sequence shown here is derived from an EMBL/GenBank/DDBJ whole genome shotgun (WGS) entry which is preliminary data.</text>
</comment>
<dbReference type="AlphaFoldDB" id="I8J3H2"/>
<evidence type="ECO:0000256" key="8">
    <source>
        <dbReference type="ARBA" id="ARBA00022840"/>
    </source>
</evidence>
<protein>
    <recommendedName>
        <fullName evidence="11">Hydroxyethylthiazole kinase</fullName>
        <ecNumber evidence="11">2.7.1.50</ecNumber>
    </recommendedName>
    <alternativeName>
        <fullName evidence="11">4-methyl-5-beta-hydroxyethylthiazole kinase</fullName>
        <shortName evidence="11">TH kinase</shortName>
        <shortName evidence="11">Thz kinase</shortName>
    </alternativeName>
</protein>
<comment type="function">
    <text evidence="11">Catalyzes the phosphorylation of the hydroxyl group of 4-methyl-5-beta-hydroxyethylthiazole (THZ).</text>
</comment>
<evidence type="ECO:0000256" key="9">
    <source>
        <dbReference type="ARBA" id="ARBA00022842"/>
    </source>
</evidence>
<dbReference type="NCBIfam" id="NF006830">
    <property type="entry name" value="PRK09355.1"/>
    <property type="match status" value="1"/>
</dbReference>
<dbReference type="GO" id="GO:0009229">
    <property type="term" value="P:thiamine diphosphate biosynthetic process"/>
    <property type="evidence" value="ECO:0007669"/>
    <property type="project" value="UniProtKB-UniRule"/>
</dbReference>
<dbReference type="CDD" id="cd01170">
    <property type="entry name" value="THZ_kinase"/>
    <property type="match status" value="1"/>
</dbReference>
<comment type="catalytic activity">
    <reaction evidence="1 11">
        <text>5-(2-hydroxyethyl)-4-methylthiazole + ATP = 4-methyl-5-(2-phosphooxyethyl)-thiazole + ADP + H(+)</text>
        <dbReference type="Rhea" id="RHEA:24212"/>
        <dbReference type="ChEBI" id="CHEBI:15378"/>
        <dbReference type="ChEBI" id="CHEBI:17957"/>
        <dbReference type="ChEBI" id="CHEBI:30616"/>
        <dbReference type="ChEBI" id="CHEBI:58296"/>
        <dbReference type="ChEBI" id="CHEBI:456216"/>
        <dbReference type="EC" id="2.7.1.50"/>
    </reaction>
</comment>
<dbReference type="GO" id="GO:0005829">
    <property type="term" value="C:cytosol"/>
    <property type="evidence" value="ECO:0007669"/>
    <property type="project" value="TreeGrafter"/>
</dbReference>
<evidence type="ECO:0000256" key="5">
    <source>
        <dbReference type="ARBA" id="ARBA00022723"/>
    </source>
</evidence>
<keyword evidence="6 11" id="KW-0547">Nucleotide-binding</keyword>
<keyword evidence="13" id="KW-1185">Reference proteome</keyword>
<evidence type="ECO:0000256" key="4">
    <source>
        <dbReference type="ARBA" id="ARBA00022679"/>
    </source>
</evidence>
<dbReference type="SUPFAM" id="SSF53613">
    <property type="entry name" value="Ribokinase-like"/>
    <property type="match status" value="1"/>
</dbReference>
<organism evidence="12 13">
    <name type="scientific">Fictibacillus macauensis ZFHKF-1</name>
    <dbReference type="NCBI Taxonomy" id="1196324"/>
    <lineage>
        <taxon>Bacteria</taxon>
        <taxon>Bacillati</taxon>
        <taxon>Bacillota</taxon>
        <taxon>Bacilli</taxon>
        <taxon>Bacillales</taxon>
        <taxon>Fictibacillaceae</taxon>
        <taxon>Fictibacillus</taxon>
    </lineage>
</organism>
<dbReference type="STRING" id="1196324.A374_05161"/>
<sequence length="267" mass="28424">MKDIRTLLQTIREEKPLIHHITNFVTMNFLANGVLAAGGSPMMAHSEEEAEEAVAASAALVLNIGTIDPSWLRGMIAAGKKAKEQNIPVVLDPVGVGLSRLRSETVRQLIEEVRPDLICGNAAELSYLYEGNWSGKGVDGELDGTSAQLAQLAARKFNTAVAITGEQDYVSDGSQTIAITGGHEMLAYVTGTGCFSSSMIALFLAKGLETECSIVERAAAALTMLGLAAERAIETANGPGTFQVHLLDALFNLKSEELTTASRWSEM</sequence>
<evidence type="ECO:0000256" key="10">
    <source>
        <dbReference type="ARBA" id="ARBA00022977"/>
    </source>
</evidence>
<dbReference type="Pfam" id="PF02110">
    <property type="entry name" value="HK"/>
    <property type="match status" value="1"/>
</dbReference>
<reference evidence="12 13" key="1">
    <citation type="journal article" date="2012" name="J. Bacteriol.">
        <title>Genome of Bacillus macauensis ZFHKF-1, a Long-Chain-Forming Bacterium.</title>
        <authorList>
            <person name="Cai L."/>
            <person name="Zhang T."/>
        </authorList>
    </citation>
    <scope>NUCLEOTIDE SEQUENCE [LARGE SCALE GENOMIC DNA]</scope>
    <source>
        <strain evidence="12 13">ZFHKF-1</strain>
    </source>
</reference>
<comment type="cofactor">
    <cofactor evidence="2 11">
        <name>Mg(2+)</name>
        <dbReference type="ChEBI" id="CHEBI:18420"/>
    </cofactor>
</comment>
<comment type="similarity">
    <text evidence="11">Belongs to the Thz kinase family.</text>
</comment>
<dbReference type="PATRIC" id="fig|1196324.3.peg.1046"/>
<dbReference type="RefSeq" id="WP_007201131.1">
    <property type="nucleotide sequence ID" value="NZ_AKKV01000021.1"/>
</dbReference>
<gene>
    <name evidence="11" type="primary">thiM</name>
    <name evidence="12" type="ORF">A374_05161</name>
</gene>
<dbReference type="Proteomes" id="UP000004080">
    <property type="component" value="Unassembled WGS sequence"/>
</dbReference>
<keyword evidence="4 11" id="KW-0808">Transferase</keyword>
<dbReference type="GO" id="GO:0005524">
    <property type="term" value="F:ATP binding"/>
    <property type="evidence" value="ECO:0007669"/>
    <property type="project" value="UniProtKB-UniRule"/>
</dbReference>
<evidence type="ECO:0000313" key="13">
    <source>
        <dbReference type="Proteomes" id="UP000004080"/>
    </source>
</evidence>
<feature type="binding site" evidence="11">
    <location>
        <position position="191"/>
    </location>
    <ligand>
        <name>substrate</name>
    </ligand>
</feature>
<name>I8J3H2_9BACL</name>
<dbReference type="Gene3D" id="3.40.1190.20">
    <property type="match status" value="1"/>
</dbReference>
<keyword evidence="9 11" id="KW-0460">Magnesium</keyword>
<dbReference type="HAMAP" id="MF_00228">
    <property type="entry name" value="Thz_kinase"/>
    <property type="match status" value="1"/>
</dbReference>
<evidence type="ECO:0000256" key="3">
    <source>
        <dbReference type="ARBA" id="ARBA00004868"/>
    </source>
</evidence>
<evidence type="ECO:0000256" key="1">
    <source>
        <dbReference type="ARBA" id="ARBA00001771"/>
    </source>
</evidence>
<dbReference type="OrthoDB" id="9778146at2"/>
<dbReference type="PANTHER" id="PTHR20858:SF17">
    <property type="entry name" value="HYDROXYMETHYLPYRIMIDINE_PHOSPHOMETHYLPYRIMIDINE KINASE THI20-RELATED"/>
    <property type="match status" value="1"/>
</dbReference>